<feature type="compositionally biased region" description="Basic and acidic residues" evidence="1">
    <location>
        <begin position="243"/>
        <end position="252"/>
    </location>
</feature>
<feature type="region of interest" description="Disordered" evidence="1">
    <location>
        <begin position="204"/>
        <end position="262"/>
    </location>
</feature>
<dbReference type="AlphaFoldDB" id="A0AAV9JE10"/>
<keyword evidence="2" id="KW-0472">Membrane</keyword>
<comment type="caution">
    <text evidence="3">The sequence shown here is derived from an EMBL/GenBank/DDBJ whole genome shotgun (WGS) entry which is preliminary data.</text>
</comment>
<keyword evidence="2" id="KW-0812">Transmembrane</keyword>
<accession>A0AAV9JE10</accession>
<feature type="transmembrane region" description="Helical" evidence="2">
    <location>
        <begin position="138"/>
        <end position="159"/>
    </location>
</feature>
<feature type="transmembrane region" description="Helical" evidence="2">
    <location>
        <begin position="78"/>
        <end position="99"/>
    </location>
</feature>
<evidence type="ECO:0000256" key="2">
    <source>
        <dbReference type="SAM" id="Phobius"/>
    </source>
</evidence>
<proteinExistence type="predicted"/>
<dbReference type="EMBL" id="JAVFHQ010000035">
    <property type="protein sequence ID" value="KAK4543050.1"/>
    <property type="molecule type" value="Genomic_DNA"/>
</dbReference>
<reference evidence="3 4" key="1">
    <citation type="submission" date="2021-11" db="EMBL/GenBank/DDBJ databases">
        <title>Black yeast isolated from Biological Soil Crust.</title>
        <authorList>
            <person name="Kurbessoian T."/>
        </authorList>
    </citation>
    <scope>NUCLEOTIDE SEQUENCE [LARGE SCALE GENOMIC DNA]</scope>
    <source>
        <strain evidence="3 4">CCFEE 5522</strain>
    </source>
</reference>
<feature type="region of interest" description="Disordered" evidence="1">
    <location>
        <begin position="1"/>
        <end position="24"/>
    </location>
</feature>
<dbReference type="Proteomes" id="UP001324427">
    <property type="component" value="Unassembled WGS sequence"/>
</dbReference>
<feature type="compositionally biased region" description="Polar residues" evidence="1">
    <location>
        <begin position="1"/>
        <end position="10"/>
    </location>
</feature>
<protein>
    <submittedName>
        <fullName evidence="3">Uncharacterized protein</fullName>
    </submittedName>
</protein>
<sequence>MADQASQVTSKAPKAPGPAGGLQDQVQGVTTGILSSVEGWGGWVAAKGKAIVDRIFPPEQRASLLAKVQAFMLRNPKISAFLGMNLALTGIPLGLFALFTVTVALFSLIVGLLLGLLAAVVFIVFAVGIALMMVLPAVFFTTMAACFLFLWGLGGYYILKWANGDSGAKDKDGQPSQGGAIGDKLNSLTGGRLTGFMDAAKKERSKGDISGYGDQYTKPDAGGGQEKKPQSNGTAHKNAAHGAQKEVGDAAHKATKATGVDGAHKTAANATGTVKGGLSGATGLG</sequence>
<dbReference type="Pfam" id="PF16015">
    <property type="entry name" value="Promethin"/>
    <property type="match status" value="1"/>
</dbReference>
<name>A0AAV9JE10_9PEZI</name>
<keyword evidence="2" id="KW-1133">Transmembrane helix</keyword>
<organism evidence="3 4">
    <name type="scientific">Oleoguttula mirabilis</name>
    <dbReference type="NCBI Taxonomy" id="1507867"/>
    <lineage>
        <taxon>Eukaryota</taxon>
        <taxon>Fungi</taxon>
        <taxon>Dikarya</taxon>
        <taxon>Ascomycota</taxon>
        <taxon>Pezizomycotina</taxon>
        <taxon>Dothideomycetes</taxon>
        <taxon>Dothideomycetidae</taxon>
        <taxon>Mycosphaerellales</taxon>
        <taxon>Teratosphaeriaceae</taxon>
        <taxon>Oleoguttula</taxon>
    </lineage>
</organism>
<evidence type="ECO:0000256" key="1">
    <source>
        <dbReference type="SAM" id="MobiDB-lite"/>
    </source>
</evidence>
<evidence type="ECO:0000313" key="3">
    <source>
        <dbReference type="EMBL" id="KAK4543050.1"/>
    </source>
</evidence>
<gene>
    <name evidence="3" type="ORF">LTR36_005827</name>
</gene>
<feature type="transmembrane region" description="Helical" evidence="2">
    <location>
        <begin position="105"/>
        <end position="131"/>
    </location>
</feature>
<evidence type="ECO:0000313" key="4">
    <source>
        <dbReference type="Proteomes" id="UP001324427"/>
    </source>
</evidence>
<keyword evidence="4" id="KW-1185">Reference proteome</keyword>